<evidence type="ECO:0000256" key="2">
    <source>
        <dbReference type="ARBA" id="ARBA00022737"/>
    </source>
</evidence>
<evidence type="ECO:0000256" key="7">
    <source>
        <dbReference type="PROSITE-ProRule" id="PRU00175"/>
    </source>
</evidence>
<dbReference type="GO" id="GO:0008270">
    <property type="term" value="F:zinc ion binding"/>
    <property type="evidence" value="ECO:0007669"/>
    <property type="project" value="UniProtKB-KW"/>
</dbReference>
<dbReference type="Pfam" id="PF00066">
    <property type="entry name" value="Notch"/>
    <property type="match status" value="1"/>
</dbReference>
<dbReference type="SUPFAM" id="SSF57850">
    <property type="entry name" value="RING/U-box"/>
    <property type="match status" value="1"/>
</dbReference>
<dbReference type="InterPro" id="IPR000800">
    <property type="entry name" value="Notch_dom"/>
</dbReference>
<dbReference type="SMART" id="SM00004">
    <property type="entry name" value="NL"/>
    <property type="match status" value="1"/>
</dbReference>
<evidence type="ECO:0000256" key="6">
    <source>
        <dbReference type="ARBA" id="ARBA00023180"/>
    </source>
</evidence>
<dbReference type="PANTHER" id="PTHR45931">
    <property type="entry name" value="SI:CH211-59O9.10"/>
    <property type="match status" value="1"/>
</dbReference>
<keyword evidence="4" id="KW-0862">Zinc</keyword>
<sequence length="195" mass="22188">MIIKNLLINKMANSLIIMLALLPISISQYSYSNCPCSTEQLHNKKCDQECNTSDCNWDNDECSSNGGFEYVQMMVILGAAVGFIATFLFLCFVSVRLKLFSNLRSLGPTNPSENHVTKEQITEEVPPMNFSEDTKYSGEPVCTICLTDFKNGDVVRITKCMHIFHSKCIEEWLLSTNHPKCPDCNKIYVFHEFFQ</sequence>
<dbReference type="GO" id="GO:0061630">
    <property type="term" value="F:ubiquitin protein ligase activity"/>
    <property type="evidence" value="ECO:0007669"/>
    <property type="project" value="TreeGrafter"/>
</dbReference>
<protein>
    <recommendedName>
        <fullName evidence="9">RING-type domain-containing protein</fullName>
    </recommendedName>
</protein>
<evidence type="ECO:0000256" key="3">
    <source>
        <dbReference type="ARBA" id="ARBA00022771"/>
    </source>
</evidence>
<evidence type="ECO:0000313" key="10">
    <source>
        <dbReference type="EMBL" id="CAG9330572.1"/>
    </source>
</evidence>
<accession>A0AAU9JS14</accession>
<feature type="transmembrane region" description="Helical" evidence="8">
    <location>
        <begin position="12"/>
        <end position="31"/>
    </location>
</feature>
<keyword evidence="1" id="KW-0479">Metal-binding</keyword>
<feature type="transmembrane region" description="Helical" evidence="8">
    <location>
        <begin position="73"/>
        <end position="95"/>
    </location>
</feature>
<evidence type="ECO:0000259" key="9">
    <source>
        <dbReference type="PROSITE" id="PS50089"/>
    </source>
</evidence>
<name>A0AAU9JS14_9CILI</name>
<evidence type="ECO:0000256" key="4">
    <source>
        <dbReference type="ARBA" id="ARBA00022833"/>
    </source>
</evidence>
<organism evidence="10 11">
    <name type="scientific">Blepharisma stoltei</name>
    <dbReference type="NCBI Taxonomy" id="1481888"/>
    <lineage>
        <taxon>Eukaryota</taxon>
        <taxon>Sar</taxon>
        <taxon>Alveolata</taxon>
        <taxon>Ciliophora</taxon>
        <taxon>Postciliodesmatophora</taxon>
        <taxon>Heterotrichea</taxon>
        <taxon>Heterotrichida</taxon>
        <taxon>Blepharismidae</taxon>
        <taxon>Blepharisma</taxon>
    </lineage>
</organism>
<evidence type="ECO:0000256" key="1">
    <source>
        <dbReference type="ARBA" id="ARBA00022723"/>
    </source>
</evidence>
<dbReference type="GO" id="GO:0006511">
    <property type="term" value="P:ubiquitin-dependent protein catabolic process"/>
    <property type="evidence" value="ECO:0007669"/>
    <property type="project" value="TreeGrafter"/>
</dbReference>
<dbReference type="AlphaFoldDB" id="A0AAU9JS14"/>
<dbReference type="EMBL" id="CAJZBQ010000051">
    <property type="protein sequence ID" value="CAG9330572.1"/>
    <property type="molecule type" value="Genomic_DNA"/>
</dbReference>
<comment type="caution">
    <text evidence="10">The sequence shown here is derived from an EMBL/GenBank/DDBJ whole genome shotgun (WGS) entry which is preliminary data.</text>
</comment>
<keyword evidence="3 7" id="KW-0863">Zinc-finger</keyword>
<keyword evidence="11" id="KW-1185">Reference proteome</keyword>
<keyword evidence="8" id="KW-0472">Membrane</keyword>
<dbReference type="InterPro" id="IPR001841">
    <property type="entry name" value="Znf_RING"/>
</dbReference>
<dbReference type="InterPro" id="IPR013083">
    <property type="entry name" value="Znf_RING/FYVE/PHD"/>
</dbReference>
<gene>
    <name evidence="10" type="ORF">BSTOLATCC_MIC51154</name>
</gene>
<dbReference type="Gene3D" id="4.10.470.20">
    <property type="match status" value="1"/>
</dbReference>
<keyword evidence="6" id="KW-0325">Glycoprotein</keyword>
<reference evidence="10" key="1">
    <citation type="submission" date="2021-09" db="EMBL/GenBank/DDBJ databases">
        <authorList>
            <consortium name="AG Swart"/>
            <person name="Singh M."/>
            <person name="Singh A."/>
            <person name="Seah K."/>
            <person name="Emmerich C."/>
        </authorList>
    </citation>
    <scope>NUCLEOTIDE SEQUENCE</scope>
    <source>
        <strain evidence="10">ATCC30299</strain>
    </source>
</reference>
<feature type="domain" description="RING-type" evidence="9">
    <location>
        <begin position="142"/>
        <end position="185"/>
    </location>
</feature>
<dbReference type="PANTHER" id="PTHR45931:SF3">
    <property type="entry name" value="RING ZINC FINGER-CONTAINING PROTEIN"/>
    <property type="match status" value="1"/>
</dbReference>
<keyword evidence="5" id="KW-1015">Disulfide bond</keyword>
<keyword evidence="8" id="KW-0812">Transmembrane</keyword>
<evidence type="ECO:0000256" key="8">
    <source>
        <dbReference type="SAM" id="Phobius"/>
    </source>
</evidence>
<dbReference type="PROSITE" id="PS50089">
    <property type="entry name" value="ZF_RING_2"/>
    <property type="match status" value="1"/>
</dbReference>
<dbReference type="SMART" id="SM00184">
    <property type="entry name" value="RING"/>
    <property type="match status" value="1"/>
</dbReference>
<evidence type="ECO:0000313" key="11">
    <source>
        <dbReference type="Proteomes" id="UP001162131"/>
    </source>
</evidence>
<keyword evidence="8" id="KW-1133">Transmembrane helix</keyword>
<dbReference type="Proteomes" id="UP001162131">
    <property type="component" value="Unassembled WGS sequence"/>
</dbReference>
<proteinExistence type="predicted"/>
<dbReference type="InterPro" id="IPR051834">
    <property type="entry name" value="RING_finger_E3_ligase"/>
</dbReference>
<evidence type="ECO:0000256" key="5">
    <source>
        <dbReference type="ARBA" id="ARBA00023157"/>
    </source>
</evidence>
<dbReference type="Pfam" id="PF13639">
    <property type="entry name" value="zf-RING_2"/>
    <property type="match status" value="1"/>
</dbReference>
<keyword evidence="2" id="KW-0677">Repeat</keyword>
<dbReference type="Gene3D" id="3.30.40.10">
    <property type="entry name" value="Zinc/RING finger domain, C3HC4 (zinc finger)"/>
    <property type="match status" value="1"/>
</dbReference>
<dbReference type="GO" id="GO:0005634">
    <property type="term" value="C:nucleus"/>
    <property type="evidence" value="ECO:0007669"/>
    <property type="project" value="TreeGrafter"/>
</dbReference>